<dbReference type="AlphaFoldDB" id="A0AAU9IS31"/>
<accession>A0AAU9IS31</accession>
<dbReference type="InterPro" id="IPR001594">
    <property type="entry name" value="Palmitoyltrfase_DHHC"/>
</dbReference>
<proteinExistence type="inferred from homology"/>
<comment type="similarity">
    <text evidence="7">Belongs to the DHHC palmitoyltransferase family.</text>
</comment>
<name>A0AAU9IS31_9CILI</name>
<feature type="transmembrane region" description="Helical" evidence="7">
    <location>
        <begin position="316"/>
        <end position="338"/>
    </location>
</feature>
<gene>
    <name evidence="10" type="ORF">BSTOLATCC_MIC18875</name>
</gene>
<dbReference type="GO" id="GO:0006612">
    <property type="term" value="P:protein targeting to membrane"/>
    <property type="evidence" value="ECO:0007669"/>
    <property type="project" value="TreeGrafter"/>
</dbReference>
<comment type="subcellular location">
    <subcellularLocation>
        <location evidence="1">Membrane</location>
        <topology evidence="1">Multi-pass membrane protein</topology>
    </subcellularLocation>
</comment>
<keyword evidence="5 7" id="KW-0472">Membrane</keyword>
<evidence type="ECO:0000256" key="7">
    <source>
        <dbReference type="RuleBase" id="RU079119"/>
    </source>
</evidence>
<keyword evidence="4 7" id="KW-1133">Transmembrane helix</keyword>
<evidence type="ECO:0000313" key="10">
    <source>
        <dbReference type="EMBL" id="CAG9317632.1"/>
    </source>
</evidence>
<keyword evidence="2 7" id="KW-0808">Transferase</keyword>
<dbReference type="InterPro" id="IPR039859">
    <property type="entry name" value="PFA4/ZDH16/20/ERF2-like"/>
</dbReference>
<feature type="domain" description="Palmitoyltransferase DHHC" evidence="9">
    <location>
        <begin position="237"/>
        <end position="355"/>
    </location>
</feature>
<evidence type="ECO:0000256" key="3">
    <source>
        <dbReference type="ARBA" id="ARBA00022692"/>
    </source>
</evidence>
<evidence type="ECO:0000313" key="11">
    <source>
        <dbReference type="Proteomes" id="UP001162131"/>
    </source>
</evidence>
<dbReference type="PANTHER" id="PTHR22883">
    <property type="entry name" value="ZINC FINGER DHHC DOMAIN CONTAINING PROTEIN"/>
    <property type="match status" value="1"/>
</dbReference>
<feature type="compositionally biased region" description="Polar residues" evidence="8">
    <location>
        <begin position="106"/>
        <end position="131"/>
    </location>
</feature>
<protein>
    <recommendedName>
        <fullName evidence="7">Palmitoyltransferase</fullName>
        <ecNumber evidence="7">2.3.1.225</ecNumber>
    </recommendedName>
</protein>
<keyword evidence="3 7" id="KW-0812">Transmembrane</keyword>
<evidence type="ECO:0000256" key="6">
    <source>
        <dbReference type="ARBA" id="ARBA00023315"/>
    </source>
</evidence>
<evidence type="ECO:0000256" key="1">
    <source>
        <dbReference type="ARBA" id="ARBA00004141"/>
    </source>
</evidence>
<dbReference type="EC" id="2.3.1.225" evidence="7"/>
<organism evidence="10 11">
    <name type="scientific">Blepharisma stoltei</name>
    <dbReference type="NCBI Taxonomy" id="1481888"/>
    <lineage>
        <taxon>Eukaryota</taxon>
        <taxon>Sar</taxon>
        <taxon>Alveolata</taxon>
        <taxon>Ciliophora</taxon>
        <taxon>Postciliodesmatophora</taxon>
        <taxon>Heterotrichea</taxon>
        <taxon>Heterotrichida</taxon>
        <taxon>Blepharismidae</taxon>
        <taxon>Blepharisma</taxon>
    </lineage>
</organism>
<comment type="caution">
    <text evidence="10">The sequence shown here is derived from an EMBL/GenBank/DDBJ whole genome shotgun (WGS) entry which is preliminary data.</text>
</comment>
<dbReference type="GO" id="GO:0016020">
    <property type="term" value="C:membrane"/>
    <property type="evidence" value="ECO:0007669"/>
    <property type="project" value="UniProtKB-SubCell"/>
</dbReference>
<feature type="transmembrane region" description="Helical" evidence="7">
    <location>
        <begin position="7"/>
        <end position="28"/>
    </location>
</feature>
<keyword evidence="6 7" id="KW-0012">Acyltransferase</keyword>
<dbReference type="GO" id="GO:0005783">
    <property type="term" value="C:endoplasmic reticulum"/>
    <property type="evidence" value="ECO:0007669"/>
    <property type="project" value="TreeGrafter"/>
</dbReference>
<dbReference type="PROSITE" id="PS50216">
    <property type="entry name" value="DHHC"/>
    <property type="match status" value="1"/>
</dbReference>
<feature type="transmembrane region" description="Helical" evidence="7">
    <location>
        <begin position="282"/>
        <end position="304"/>
    </location>
</feature>
<evidence type="ECO:0000259" key="9">
    <source>
        <dbReference type="Pfam" id="PF01529"/>
    </source>
</evidence>
<comment type="catalytic activity">
    <reaction evidence="7">
        <text>L-cysteinyl-[protein] + hexadecanoyl-CoA = S-hexadecanoyl-L-cysteinyl-[protein] + CoA</text>
        <dbReference type="Rhea" id="RHEA:36683"/>
        <dbReference type="Rhea" id="RHEA-COMP:10131"/>
        <dbReference type="Rhea" id="RHEA-COMP:11032"/>
        <dbReference type="ChEBI" id="CHEBI:29950"/>
        <dbReference type="ChEBI" id="CHEBI:57287"/>
        <dbReference type="ChEBI" id="CHEBI:57379"/>
        <dbReference type="ChEBI" id="CHEBI:74151"/>
        <dbReference type="EC" id="2.3.1.225"/>
    </reaction>
</comment>
<evidence type="ECO:0000256" key="5">
    <source>
        <dbReference type="ARBA" id="ARBA00023136"/>
    </source>
</evidence>
<comment type="domain">
    <text evidence="7">The DHHC domain is required for palmitoyltransferase activity.</text>
</comment>
<evidence type="ECO:0000256" key="4">
    <source>
        <dbReference type="ARBA" id="ARBA00022989"/>
    </source>
</evidence>
<evidence type="ECO:0000256" key="2">
    <source>
        <dbReference type="ARBA" id="ARBA00022679"/>
    </source>
</evidence>
<reference evidence="10" key="1">
    <citation type="submission" date="2021-09" db="EMBL/GenBank/DDBJ databases">
        <authorList>
            <consortium name="AG Swart"/>
            <person name="Singh M."/>
            <person name="Singh A."/>
            <person name="Seah K."/>
            <person name="Emmerich C."/>
        </authorList>
    </citation>
    <scope>NUCLEOTIDE SEQUENCE</scope>
    <source>
        <strain evidence="10">ATCC30299</strain>
    </source>
</reference>
<keyword evidence="11" id="KW-1185">Reference proteome</keyword>
<feature type="region of interest" description="Disordered" evidence="8">
    <location>
        <begin position="100"/>
        <end position="131"/>
    </location>
</feature>
<dbReference type="EMBL" id="CAJZBQ010000018">
    <property type="protein sequence ID" value="CAG9317632.1"/>
    <property type="molecule type" value="Genomic_DNA"/>
</dbReference>
<dbReference type="Pfam" id="PF01529">
    <property type="entry name" value="DHHC"/>
    <property type="match status" value="1"/>
</dbReference>
<dbReference type="GO" id="GO:0005794">
    <property type="term" value="C:Golgi apparatus"/>
    <property type="evidence" value="ECO:0007669"/>
    <property type="project" value="TreeGrafter"/>
</dbReference>
<sequence length="404" mass="44968">MKLLHPRILVSTLHFALLALSGFFIPSLHNPGEFIFYLFWLTAITSVLLYLITSFKDPGFIPLYSEALTSSEAALAIKDSTHHKQTSSVASHLTAASTTHRVDYKQSPSTNASALNQGSNQNPVQSSPKQTDIVNLSQEGSINFECMNSDRLQVSLSEENSIVINIDELPEDEIVVFKNQSHEENDAIDAGDSSIPSIFSKNSENAELEDIMVIVQPIGDSDCPSFPSSENEVHEAAMRYCTACHIDQPIRAKHCSQCSRCVATFDHHCPFLGVCIGEKNRFLFYWLLFFVAAECWIGAVTALASINIDTWETENIQLIILGIVGIIIGTLISILWTYHSYLASTNLTTWETKSWKKITYLNGLEKSKGSPFSKGFIGNLAYFCKIHKSITNWAFINRKSNVNL</sequence>
<dbReference type="GO" id="GO:0019706">
    <property type="term" value="F:protein-cysteine S-palmitoyltransferase activity"/>
    <property type="evidence" value="ECO:0007669"/>
    <property type="project" value="UniProtKB-EC"/>
</dbReference>
<dbReference type="Proteomes" id="UP001162131">
    <property type="component" value="Unassembled WGS sequence"/>
</dbReference>
<feature type="transmembrane region" description="Helical" evidence="7">
    <location>
        <begin position="34"/>
        <end position="52"/>
    </location>
</feature>
<evidence type="ECO:0000256" key="8">
    <source>
        <dbReference type="SAM" id="MobiDB-lite"/>
    </source>
</evidence>